<dbReference type="PROSITE" id="PS50893">
    <property type="entry name" value="ABC_TRANSPORTER_2"/>
    <property type="match status" value="1"/>
</dbReference>
<dbReference type="Gene3D" id="3.40.50.300">
    <property type="entry name" value="P-loop containing nucleotide triphosphate hydrolases"/>
    <property type="match status" value="1"/>
</dbReference>
<dbReference type="PROSITE" id="PS00211">
    <property type="entry name" value="ABC_TRANSPORTER_1"/>
    <property type="match status" value="1"/>
</dbReference>
<keyword evidence="7" id="KW-1278">Translocase</keyword>
<feature type="domain" description="ABC transporter" evidence="12">
    <location>
        <begin position="354"/>
        <end position="590"/>
    </location>
</feature>
<keyword evidence="2" id="KW-0813">Transport</keyword>
<evidence type="ECO:0000313" key="15">
    <source>
        <dbReference type="Proteomes" id="UP001253545"/>
    </source>
</evidence>
<proteinExistence type="predicted"/>
<dbReference type="PANTHER" id="PTHR43394">
    <property type="entry name" value="ATP-DEPENDENT PERMEASE MDL1, MITOCHONDRIAL"/>
    <property type="match status" value="1"/>
</dbReference>
<evidence type="ECO:0000256" key="5">
    <source>
        <dbReference type="ARBA" id="ARBA00022741"/>
    </source>
</evidence>
<dbReference type="Proteomes" id="UP001253545">
    <property type="component" value="Unassembled WGS sequence"/>
</dbReference>
<feature type="domain" description="ABC transmembrane type-1" evidence="13">
    <location>
        <begin position="40"/>
        <end position="322"/>
    </location>
</feature>
<evidence type="ECO:0000259" key="13">
    <source>
        <dbReference type="PROSITE" id="PS50929"/>
    </source>
</evidence>
<evidence type="ECO:0000256" key="3">
    <source>
        <dbReference type="ARBA" id="ARBA00022475"/>
    </source>
</evidence>
<name>A0ABU2ZPZ2_9ALTE</name>
<dbReference type="InterPro" id="IPR027417">
    <property type="entry name" value="P-loop_NTPase"/>
</dbReference>
<dbReference type="NCBIfam" id="TIGR02203">
    <property type="entry name" value="MsbA_lipidA"/>
    <property type="match status" value="1"/>
</dbReference>
<keyword evidence="8 11" id="KW-1133">Transmembrane helix</keyword>
<dbReference type="SUPFAM" id="SSF52540">
    <property type="entry name" value="P-loop containing nucleoside triphosphate hydrolases"/>
    <property type="match status" value="1"/>
</dbReference>
<sequence length="594" mass="66175">MTYKHNLTDTLESNEQTEQKTRQTVRRFLGYIKPFKLLFLVAVIGMIGYALIDTYVLAQAKPLIDDSLNNNDYTFLKLAAYLIVPIFILRGIFNFMGTYTLEYIGTKVVMKMRQELFEKFIHLPVEYHDHHSSGSLISKTIYDTEQVRWAAGKALLTLVREGMFVVGILFVMFYYSWKLSLIFFLIGPLVAVIVSVVSKRFRKVSKAIQQAMGTLTAAVEQAVKGHKVVLMHDAQSLESERFAEKNNQNRLQNMKLATSQILSVSTIQVIASIALAFVFFAASLPALADELTAGIFINVIFLMVMLLKPLKQLTTVNTEFQKGMAACSSIFEVLDNLNEVDTGTKEIEQAKGKLSLKNITFTYPTKDTPAINDVSFDVKPGQTVALVGRSGSGKSTLSNLLTRFYSPQAGQILLDDININDLSLRSLRRQFALVSQQVILFNDTIANNIAYGMADKVSREEIIKAADVAHVTDFVMQEKDGFDTIVGENGLTLSGGQRQRIAIARAILADAPVLILDEATSALDTESEKYIQHALDEFQKSRTSIVVAHRLSTIENADLILVVEQGEIVESGTHLSLLERKGVYSQLHALQFSQ</sequence>
<gene>
    <name evidence="14" type="primary">msbA</name>
    <name evidence="14" type="ORF">RM552_06485</name>
</gene>
<dbReference type="InterPro" id="IPR003593">
    <property type="entry name" value="AAA+_ATPase"/>
</dbReference>
<dbReference type="Gene3D" id="1.20.1560.10">
    <property type="entry name" value="ABC transporter type 1, transmembrane domain"/>
    <property type="match status" value="1"/>
</dbReference>
<dbReference type="Pfam" id="PF00005">
    <property type="entry name" value="ABC_tran"/>
    <property type="match status" value="1"/>
</dbReference>
<comment type="subcellular location">
    <subcellularLocation>
        <location evidence="1">Cell membrane</location>
        <topology evidence="1">Multi-pass membrane protein</topology>
    </subcellularLocation>
</comment>
<evidence type="ECO:0000256" key="8">
    <source>
        <dbReference type="ARBA" id="ARBA00022989"/>
    </source>
</evidence>
<feature type="transmembrane region" description="Helical" evidence="11">
    <location>
        <begin position="78"/>
        <end position="104"/>
    </location>
</feature>
<evidence type="ECO:0000256" key="7">
    <source>
        <dbReference type="ARBA" id="ARBA00022967"/>
    </source>
</evidence>
<dbReference type="PROSITE" id="PS50929">
    <property type="entry name" value="ABC_TM1F"/>
    <property type="match status" value="1"/>
</dbReference>
<dbReference type="Pfam" id="PF00664">
    <property type="entry name" value="ABC_membrane"/>
    <property type="match status" value="1"/>
</dbReference>
<evidence type="ECO:0000313" key="14">
    <source>
        <dbReference type="EMBL" id="MDT0594486.1"/>
    </source>
</evidence>
<evidence type="ECO:0000256" key="11">
    <source>
        <dbReference type="SAM" id="Phobius"/>
    </source>
</evidence>
<comment type="caution">
    <text evidence="14">The sequence shown here is derived from an EMBL/GenBank/DDBJ whole genome shotgun (WGS) entry which is preliminary data.</text>
</comment>
<dbReference type="InterPro" id="IPR017871">
    <property type="entry name" value="ABC_transporter-like_CS"/>
</dbReference>
<keyword evidence="9" id="KW-0445">Lipid transport</keyword>
<dbReference type="InterPro" id="IPR011917">
    <property type="entry name" value="ABC_transpr_lipidA"/>
</dbReference>
<dbReference type="InterPro" id="IPR039421">
    <property type="entry name" value="Type_1_exporter"/>
</dbReference>
<dbReference type="InterPro" id="IPR011527">
    <property type="entry name" value="ABC1_TM_dom"/>
</dbReference>
<feature type="transmembrane region" description="Helical" evidence="11">
    <location>
        <begin position="291"/>
        <end position="307"/>
    </location>
</feature>
<dbReference type="InterPro" id="IPR036640">
    <property type="entry name" value="ABC1_TM_sf"/>
</dbReference>
<dbReference type="EMBL" id="JAVRHX010000001">
    <property type="protein sequence ID" value="MDT0594486.1"/>
    <property type="molecule type" value="Genomic_DNA"/>
</dbReference>
<feature type="transmembrane region" description="Helical" evidence="11">
    <location>
        <begin position="261"/>
        <end position="285"/>
    </location>
</feature>
<keyword evidence="5" id="KW-0547">Nucleotide-binding</keyword>
<evidence type="ECO:0000256" key="10">
    <source>
        <dbReference type="ARBA" id="ARBA00023136"/>
    </source>
</evidence>
<protein>
    <submittedName>
        <fullName evidence="14">Lipid A export permease/ATP-binding protein MsbA</fullName>
    </submittedName>
</protein>
<evidence type="ECO:0000256" key="1">
    <source>
        <dbReference type="ARBA" id="ARBA00004651"/>
    </source>
</evidence>
<dbReference type="InterPro" id="IPR003439">
    <property type="entry name" value="ABC_transporter-like_ATP-bd"/>
</dbReference>
<keyword evidence="3" id="KW-1003">Cell membrane</keyword>
<feature type="transmembrane region" description="Helical" evidence="11">
    <location>
        <begin position="37"/>
        <end position="58"/>
    </location>
</feature>
<feature type="transmembrane region" description="Helical" evidence="11">
    <location>
        <begin position="154"/>
        <end position="175"/>
    </location>
</feature>
<evidence type="ECO:0000256" key="9">
    <source>
        <dbReference type="ARBA" id="ARBA00023055"/>
    </source>
</evidence>
<evidence type="ECO:0000259" key="12">
    <source>
        <dbReference type="PROSITE" id="PS50893"/>
    </source>
</evidence>
<keyword evidence="4 11" id="KW-0812">Transmembrane</keyword>
<keyword evidence="15" id="KW-1185">Reference proteome</keyword>
<keyword evidence="10 11" id="KW-0472">Membrane</keyword>
<dbReference type="CDD" id="cd18552">
    <property type="entry name" value="ABC_6TM_MsbA_like"/>
    <property type="match status" value="1"/>
</dbReference>
<reference evidence="14 15" key="1">
    <citation type="submission" date="2023-09" db="EMBL/GenBank/DDBJ databases">
        <authorList>
            <person name="Rey-Velasco X."/>
        </authorList>
    </citation>
    <scope>NUCLEOTIDE SEQUENCE [LARGE SCALE GENOMIC DNA]</scope>
    <source>
        <strain evidence="14 15">P117</strain>
    </source>
</reference>
<dbReference type="SUPFAM" id="SSF90123">
    <property type="entry name" value="ABC transporter transmembrane region"/>
    <property type="match status" value="1"/>
</dbReference>
<feature type="transmembrane region" description="Helical" evidence="11">
    <location>
        <begin position="181"/>
        <end position="198"/>
    </location>
</feature>
<evidence type="ECO:0000256" key="2">
    <source>
        <dbReference type="ARBA" id="ARBA00022448"/>
    </source>
</evidence>
<dbReference type="RefSeq" id="WP_311367957.1">
    <property type="nucleotide sequence ID" value="NZ_JAVRHX010000001.1"/>
</dbReference>
<keyword evidence="6" id="KW-0067">ATP-binding</keyword>
<dbReference type="PANTHER" id="PTHR43394:SF1">
    <property type="entry name" value="ATP-BINDING CASSETTE SUB-FAMILY B MEMBER 10, MITOCHONDRIAL"/>
    <property type="match status" value="1"/>
</dbReference>
<evidence type="ECO:0000256" key="4">
    <source>
        <dbReference type="ARBA" id="ARBA00022692"/>
    </source>
</evidence>
<dbReference type="SMART" id="SM00382">
    <property type="entry name" value="AAA"/>
    <property type="match status" value="1"/>
</dbReference>
<accession>A0ABU2ZPZ2</accession>
<organism evidence="14 15">
    <name type="scientific">Glaciecola petra</name>
    <dbReference type="NCBI Taxonomy" id="3075602"/>
    <lineage>
        <taxon>Bacteria</taxon>
        <taxon>Pseudomonadati</taxon>
        <taxon>Pseudomonadota</taxon>
        <taxon>Gammaproteobacteria</taxon>
        <taxon>Alteromonadales</taxon>
        <taxon>Alteromonadaceae</taxon>
        <taxon>Glaciecola</taxon>
    </lineage>
</organism>
<evidence type="ECO:0000256" key="6">
    <source>
        <dbReference type="ARBA" id="ARBA00022840"/>
    </source>
</evidence>